<evidence type="ECO:0000256" key="5">
    <source>
        <dbReference type="SAM" id="MobiDB-lite"/>
    </source>
</evidence>
<dbReference type="VEuPathDB" id="AmoebaDB:NF0008970"/>
<dbReference type="VEuPathDB" id="AmoebaDB:FDP41_001947"/>
<proteinExistence type="inferred from homology"/>
<name>A0A6A5BP63_NAEFO</name>
<dbReference type="InterPro" id="IPR026904">
    <property type="entry name" value="MnmG_C"/>
</dbReference>
<dbReference type="PROSITE" id="PS01280">
    <property type="entry name" value="GIDA_1"/>
    <property type="match status" value="1"/>
</dbReference>
<dbReference type="InterPro" id="IPR002218">
    <property type="entry name" value="MnmG-rel"/>
</dbReference>
<dbReference type="InterPro" id="IPR044920">
    <property type="entry name" value="MnmG_C_subdom_sf"/>
</dbReference>
<dbReference type="SUPFAM" id="SSF51905">
    <property type="entry name" value="FAD/NAD(P)-binding domain"/>
    <property type="match status" value="1"/>
</dbReference>
<organism evidence="7 8">
    <name type="scientific">Naegleria fowleri</name>
    <name type="common">Brain eating amoeba</name>
    <dbReference type="NCBI Taxonomy" id="5763"/>
    <lineage>
        <taxon>Eukaryota</taxon>
        <taxon>Discoba</taxon>
        <taxon>Heterolobosea</taxon>
        <taxon>Tetramitia</taxon>
        <taxon>Eutetramitia</taxon>
        <taxon>Vahlkampfiidae</taxon>
        <taxon>Naegleria</taxon>
    </lineage>
</organism>
<evidence type="ECO:0000313" key="7">
    <source>
        <dbReference type="EMBL" id="KAF0978877.1"/>
    </source>
</evidence>
<sequence length="895" mass="102134">MKRILLQRPFHLYKGGTSFFPESSALNRTHTTTTHFSKRTHSSNGLNINKPISTSRNFHSTSILPTDHHNHHEQQQQQHPSNTINMDSYHSATQQHDHMKNNKHSVSSSLRKSSTTLRTHPTFFDTIVVGGGHSGCEAAHAALFHNATTLMVTHSSDTIGVLSCNPSIGGVGKGILVKEVDALGGLMGVVSDYAMIHYNVLNQSKGPAVYGPRGQMDRHMYRTKMQQILTEYTKRYPDKFQIISGSVDEILHENGEIRGVILKDGTKIRAKSVVITTGTFLRGEIHIGNTVRFAGGRISEIGTERTCGSLSDCFYKEFQFEMGRMKTGTPPRLHRESIDWSKLVEQPSAKFIEPFSYMHDENTFYGTRVPHDQPHMMCYETETNERTHEIILNNCNALADEVRFGNGPRYCPSIEIKVTRFPQRTSHRIWLEPEGILPKYSDGRNVPYDHYSNVIYPNGISSSLPPEKQLEFLRTMKGLENVHMLQPGYAVAYDFVSPKVELTHTLQTRKCKGLFLAGQINGTTGYEEAAAQGIIAGINAAIYARQDNSEFILDRSEAYIGVLIDDLVTRGVDEPYRIFTSRSEYRLMLRADNADLRLTEKKYLHGLESLHVEGKKKHHIAPIRNWITPEDDMNNEEYYNSLDTGSSVSEKRYQKAVQRKERITRALNMCHSIQFTPKMWNSILNLKDFSVGTDIGKKKSIADIIAQQHVTSLRDIDFKHLSEVAEYMPTIYDYTLGNTNAEQEEMTMIGKFDHEQENSKLLDSQPPPLGNVQHQQQYLLELEFQSIQQAKQSRRDEQTIISECRYFQYYDQYEHDIEQLSKMEHLALPSELYDQLGEKGIFPHITTEERVKLMRYKPKTLREASMISGIRQTTLISIMQTLTSPNFRKRSGILQ</sequence>
<evidence type="ECO:0000313" key="8">
    <source>
        <dbReference type="Proteomes" id="UP000444721"/>
    </source>
</evidence>
<evidence type="ECO:0000256" key="2">
    <source>
        <dbReference type="ARBA" id="ARBA00007653"/>
    </source>
</evidence>
<dbReference type="Pfam" id="PF13932">
    <property type="entry name" value="SAM_GIDA_C"/>
    <property type="match status" value="1"/>
</dbReference>
<comment type="caution">
    <text evidence="7">The sequence shown here is derived from an EMBL/GenBank/DDBJ whole genome shotgun (WGS) entry which is preliminary data.</text>
</comment>
<keyword evidence="3" id="KW-0285">Flavoprotein</keyword>
<gene>
    <name evidence="7" type="ORF">FDP41_001947</name>
</gene>
<dbReference type="Gene3D" id="3.50.50.60">
    <property type="entry name" value="FAD/NAD(P)-binding domain"/>
    <property type="match status" value="2"/>
</dbReference>
<evidence type="ECO:0000256" key="3">
    <source>
        <dbReference type="ARBA" id="ARBA00022630"/>
    </source>
</evidence>
<dbReference type="InterPro" id="IPR020595">
    <property type="entry name" value="MnmG-rel_CS"/>
</dbReference>
<dbReference type="PANTHER" id="PTHR11806">
    <property type="entry name" value="GLUCOSE INHIBITED DIVISION PROTEIN A"/>
    <property type="match status" value="1"/>
</dbReference>
<evidence type="ECO:0000256" key="4">
    <source>
        <dbReference type="ARBA" id="ARBA00022827"/>
    </source>
</evidence>
<keyword evidence="4" id="KW-0274">FAD</keyword>
<dbReference type="GO" id="GO:0050660">
    <property type="term" value="F:flavin adenine dinucleotide binding"/>
    <property type="evidence" value="ECO:0007669"/>
    <property type="project" value="InterPro"/>
</dbReference>
<dbReference type="PANTHER" id="PTHR11806:SF0">
    <property type="entry name" value="PROTEIN MTO1 HOMOLOG, MITOCHONDRIAL"/>
    <property type="match status" value="1"/>
</dbReference>
<dbReference type="PROSITE" id="PS01281">
    <property type="entry name" value="GIDA_2"/>
    <property type="match status" value="1"/>
</dbReference>
<dbReference type="Pfam" id="PF01134">
    <property type="entry name" value="GIDA"/>
    <property type="match status" value="1"/>
</dbReference>
<protein>
    <recommendedName>
        <fullName evidence="6">tRNA uridine 5-carboxymethylaminomethyl modification enzyme C-terminal subdomain domain-containing protein</fullName>
    </recommendedName>
</protein>
<dbReference type="VEuPathDB" id="AmoebaDB:NfTy_033360"/>
<dbReference type="GO" id="GO:0030488">
    <property type="term" value="P:tRNA methylation"/>
    <property type="evidence" value="ECO:0007669"/>
    <property type="project" value="TreeGrafter"/>
</dbReference>
<reference evidence="7 8" key="1">
    <citation type="journal article" date="2019" name="Sci. Rep.">
        <title>Nanopore sequencing improves the draft genome of the human pathogenic amoeba Naegleria fowleri.</title>
        <authorList>
            <person name="Liechti N."/>
            <person name="Schurch N."/>
            <person name="Bruggmann R."/>
            <person name="Wittwer M."/>
        </authorList>
    </citation>
    <scope>NUCLEOTIDE SEQUENCE [LARGE SCALE GENOMIC DNA]</scope>
    <source>
        <strain evidence="7 8">ATCC 30894</strain>
    </source>
</reference>
<feature type="compositionally biased region" description="Polar residues" evidence="5">
    <location>
        <begin position="44"/>
        <end position="64"/>
    </location>
</feature>
<dbReference type="EMBL" id="VFQX01000028">
    <property type="protein sequence ID" value="KAF0978877.1"/>
    <property type="molecule type" value="Genomic_DNA"/>
</dbReference>
<evidence type="ECO:0000256" key="1">
    <source>
        <dbReference type="ARBA" id="ARBA00001974"/>
    </source>
</evidence>
<dbReference type="InterPro" id="IPR040131">
    <property type="entry name" value="MnmG_N"/>
</dbReference>
<dbReference type="FunFam" id="3.50.50.60:FF:000002">
    <property type="entry name" value="tRNA uridine 5-carboxymethylaminomethyl modification enzyme MnmG"/>
    <property type="match status" value="1"/>
</dbReference>
<dbReference type="GO" id="GO:0005737">
    <property type="term" value="C:cytoplasm"/>
    <property type="evidence" value="ECO:0007669"/>
    <property type="project" value="UniProtKB-ARBA"/>
</dbReference>
<dbReference type="GeneID" id="68109165"/>
<comment type="similarity">
    <text evidence="2">Belongs to the MnmG family.</text>
</comment>
<dbReference type="Proteomes" id="UP000444721">
    <property type="component" value="Unassembled WGS sequence"/>
</dbReference>
<feature type="domain" description="tRNA uridine 5-carboxymethylaminomethyl modification enzyme C-terminal subdomain" evidence="6">
    <location>
        <begin position="804"/>
        <end position="880"/>
    </location>
</feature>
<dbReference type="InterPro" id="IPR036188">
    <property type="entry name" value="FAD/NAD-bd_sf"/>
</dbReference>
<dbReference type="InterPro" id="IPR047001">
    <property type="entry name" value="MnmG_C_subdom"/>
</dbReference>
<feature type="compositionally biased region" description="Polar residues" evidence="5">
    <location>
        <begin position="80"/>
        <end position="94"/>
    </location>
</feature>
<keyword evidence="8" id="KW-1185">Reference proteome</keyword>
<dbReference type="NCBIfam" id="TIGR00136">
    <property type="entry name" value="mnmG_gidA"/>
    <property type="match status" value="1"/>
</dbReference>
<accession>A0A6A5BP63</accession>
<comment type="cofactor">
    <cofactor evidence="1">
        <name>FAD</name>
        <dbReference type="ChEBI" id="CHEBI:57692"/>
    </cofactor>
</comment>
<feature type="region of interest" description="Disordered" evidence="5">
    <location>
        <begin position="30"/>
        <end position="115"/>
    </location>
</feature>
<evidence type="ECO:0000259" key="6">
    <source>
        <dbReference type="SMART" id="SM01228"/>
    </source>
</evidence>
<dbReference type="SMART" id="SM01228">
    <property type="entry name" value="GIDA_assoc_3"/>
    <property type="match status" value="1"/>
</dbReference>
<dbReference type="Gene3D" id="1.10.150.570">
    <property type="entry name" value="GidA associated domain, C-terminal subdomain"/>
    <property type="match status" value="1"/>
</dbReference>
<dbReference type="OrthoDB" id="3329at2759"/>
<dbReference type="RefSeq" id="XP_044563590.1">
    <property type="nucleotide sequence ID" value="XM_044705087.1"/>
</dbReference>
<dbReference type="AlphaFoldDB" id="A0A6A5BP63"/>
<feature type="compositionally biased region" description="Low complexity" evidence="5">
    <location>
        <begin position="104"/>
        <end position="115"/>
    </location>
</feature>
<dbReference type="InterPro" id="IPR004416">
    <property type="entry name" value="MnmG"/>
</dbReference>
<dbReference type="GO" id="GO:0002098">
    <property type="term" value="P:tRNA wobble uridine modification"/>
    <property type="evidence" value="ECO:0007669"/>
    <property type="project" value="InterPro"/>
</dbReference>